<dbReference type="Proteomes" id="UP000612808">
    <property type="component" value="Unassembled WGS sequence"/>
</dbReference>
<protein>
    <recommendedName>
        <fullName evidence="4">Transmembrane protein</fullName>
    </recommendedName>
</protein>
<evidence type="ECO:0000313" key="3">
    <source>
        <dbReference type="Proteomes" id="UP000612808"/>
    </source>
</evidence>
<keyword evidence="1" id="KW-0812">Transmembrane</keyword>
<gene>
    <name evidence="2" type="ORF">Aru02nite_30300</name>
</gene>
<reference evidence="2" key="1">
    <citation type="submission" date="2021-01" db="EMBL/GenBank/DDBJ databases">
        <title>Whole genome shotgun sequence of Actinocatenispora rupis NBRC 107355.</title>
        <authorList>
            <person name="Komaki H."/>
            <person name="Tamura T."/>
        </authorList>
    </citation>
    <scope>NUCLEOTIDE SEQUENCE</scope>
    <source>
        <strain evidence="2">NBRC 107355</strain>
    </source>
</reference>
<evidence type="ECO:0000256" key="1">
    <source>
        <dbReference type="SAM" id="Phobius"/>
    </source>
</evidence>
<keyword evidence="3" id="KW-1185">Reference proteome</keyword>
<comment type="caution">
    <text evidence="2">The sequence shown here is derived from an EMBL/GenBank/DDBJ whole genome shotgun (WGS) entry which is preliminary data.</text>
</comment>
<evidence type="ECO:0000313" key="2">
    <source>
        <dbReference type="EMBL" id="GID12141.1"/>
    </source>
</evidence>
<organism evidence="2 3">
    <name type="scientific">Actinocatenispora rupis</name>
    <dbReference type="NCBI Taxonomy" id="519421"/>
    <lineage>
        <taxon>Bacteria</taxon>
        <taxon>Bacillati</taxon>
        <taxon>Actinomycetota</taxon>
        <taxon>Actinomycetes</taxon>
        <taxon>Micromonosporales</taxon>
        <taxon>Micromonosporaceae</taxon>
        <taxon>Actinocatenispora</taxon>
    </lineage>
</organism>
<evidence type="ECO:0008006" key="4">
    <source>
        <dbReference type="Google" id="ProtNLM"/>
    </source>
</evidence>
<keyword evidence="1" id="KW-0472">Membrane</keyword>
<dbReference type="AlphaFoldDB" id="A0A8J3NAI6"/>
<keyword evidence="1" id="KW-1133">Transmembrane helix</keyword>
<feature type="transmembrane region" description="Helical" evidence="1">
    <location>
        <begin position="56"/>
        <end position="83"/>
    </location>
</feature>
<sequence length="133" mass="15005">MGHPLVPVTAETHKFLTYADYVAQPQRFPAAPPMPSLRELWAVQLPPVRLKPNHTVFHVLMGLAGFVTFGLTWLIQLVVGLAWHSGDESAYRERVAKQRWLVEMRAWMIQDQQRRAVTPGTVRAIEGPVDPAS</sequence>
<dbReference type="EMBL" id="BOMB01000017">
    <property type="protein sequence ID" value="GID12141.1"/>
    <property type="molecule type" value="Genomic_DNA"/>
</dbReference>
<name>A0A8J3NAI6_9ACTN</name>
<proteinExistence type="predicted"/>
<dbReference type="RefSeq" id="WP_203658140.1">
    <property type="nucleotide sequence ID" value="NZ_BAAAZM010000009.1"/>
</dbReference>
<accession>A0A8J3NAI6</accession>